<evidence type="ECO:0000256" key="1">
    <source>
        <dbReference type="SAM" id="MobiDB-lite"/>
    </source>
</evidence>
<evidence type="ECO:0000313" key="2">
    <source>
        <dbReference type="EMBL" id="MPC70275.1"/>
    </source>
</evidence>
<feature type="region of interest" description="Disordered" evidence="1">
    <location>
        <begin position="56"/>
        <end position="80"/>
    </location>
</feature>
<dbReference type="Proteomes" id="UP000324222">
    <property type="component" value="Unassembled WGS sequence"/>
</dbReference>
<accession>A0A5B7HL19</accession>
<gene>
    <name evidence="2" type="ORF">E2C01_064517</name>
</gene>
<protein>
    <submittedName>
        <fullName evidence="2">Uncharacterized protein</fullName>
    </submittedName>
</protein>
<proteinExistence type="predicted"/>
<evidence type="ECO:0000313" key="3">
    <source>
        <dbReference type="Proteomes" id="UP000324222"/>
    </source>
</evidence>
<dbReference type="EMBL" id="VSRR010030856">
    <property type="protein sequence ID" value="MPC70275.1"/>
    <property type="molecule type" value="Genomic_DNA"/>
</dbReference>
<organism evidence="2 3">
    <name type="scientific">Portunus trituberculatus</name>
    <name type="common">Swimming crab</name>
    <name type="synonym">Neptunus trituberculatus</name>
    <dbReference type="NCBI Taxonomy" id="210409"/>
    <lineage>
        <taxon>Eukaryota</taxon>
        <taxon>Metazoa</taxon>
        <taxon>Ecdysozoa</taxon>
        <taxon>Arthropoda</taxon>
        <taxon>Crustacea</taxon>
        <taxon>Multicrustacea</taxon>
        <taxon>Malacostraca</taxon>
        <taxon>Eumalacostraca</taxon>
        <taxon>Eucarida</taxon>
        <taxon>Decapoda</taxon>
        <taxon>Pleocyemata</taxon>
        <taxon>Brachyura</taxon>
        <taxon>Eubrachyura</taxon>
        <taxon>Portunoidea</taxon>
        <taxon>Portunidae</taxon>
        <taxon>Portuninae</taxon>
        <taxon>Portunus</taxon>
    </lineage>
</organism>
<name>A0A5B7HL19_PORTR</name>
<comment type="caution">
    <text evidence="2">The sequence shown here is derived from an EMBL/GenBank/DDBJ whole genome shotgun (WGS) entry which is preliminary data.</text>
</comment>
<feature type="compositionally biased region" description="Low complexity" evidence="1">
    <location>
        <begin position="56"/>
        <end position="71"/>
    </location>
</feature>
<dbReference type="AlphaFoldDB" id="A0A5B7HL19"/>
<keyword evidence="3" id="KW-1185">Reference proteome</keyword>
<reference evidence="2 3" key="1">
    <citation type="submission" date="2019-05" db="EMBL/GenBank/DDBJ databases">
        <title>Another draft genome of Portunus trituberculatus and its Hox gene families provides insights of decapod evolution.</title>
        <authorList>
            <person name="Jeong J.-H."/>
            <person name="Song I."/>
            <person name="Kim S."/>
            <person name="Choi T."/>
            <person name="Kim D."/>
            <person name="Ryu S."/>
            <person name="Kim W."/>
        </authorList>
    </citation>
    <scope>NUCLEOTIDE SEQUENCE [LARGE SCALE GENOMIC DNA]</scope>
    <source>
        <tissue evidence="2">Muscle</tissue>
    </source>
</reference>
<sequence length="80" mass="8381">MEPIQSIKVISPLQILATVQVDGVSRQPVAQQGLGKGYLRTTQPITPYTSLSHSTLSTFTPGASTPSHALSPPLPAPPGY</sequence>